<dbReference type="AlphaFoldDB" id="X1AKU4"/>
<reference evidence="1" key="1">
    <citation type="journal article" date="2014" name="Front. Microbiol.">
        <title>High frequency of phylogenetically diverse reductive dehalogenase-homologous genes in deep subseafloor sedimentary metagenomes.</title>
        <authorList>
            <person name="Kawai M."/>
            <person name="Futagami T."/>
            <person name="Toyoda A."/>
            <person name="Takaki Y."/>
            <person name="Nishi S."/>
            <person name="Hori S."/>
            <person name="Arai W."/>
            <person name="Tsubouchi T."/>
            <person name="Morono Y."/>
            <person name="Uchiyama I."/>
            <person name="Ito T."/>
            <person name="Fujiyama A."/>
            <person name="Inagaki F."/>
            <person name="Takami H."/>
        </authorList>
    </citation>
    <scope>NUCLEOTIDE SEQUENCE</scope>
    <source>
        <strain evidence="1">Expedition CK06-06</strain>
    </source>
</reference>
<evidence type="ECO:0000313" key="1">
    <source>
        <dbReference type="EMBL" id="GAG83195.1"/>
    </source>
</evidence>
<name>X1AKU4_9ZZZZ</name>
<dbReference type="EMBL" id="BART01012615">
    <property type="protein sequence ID" value="GAG83195.1"/>
    <property type="molecule type" value="Genomic_DNA"/>
</dbReference>
<comment type="caution">
    <text evidence="1">The sequence shown here is derived from an EMBL/GenBank/DDBJ whole genome shotgun (WGS) entry which is preliminary data.</text>
</comment>
<organism evidence="1">
    <name type="scientific">marine sediment metagenome</name>
    <dbReference type="NCBI Taxonomy" id="412755"/>
    <lineage>
        <taxon>unclassified sequences</taxon>
        <taxon>metagenomes</taxon>
        <taxon>ecological metagenomes</taxon>
    </lineage>
</organism>
<protein>
    <submittedName>
        <fullName evidence="1">Uncharacterized protein</fullName>
    </submittedName>
</protein>
<proteinExistence type="predicted"/>
<gene>
    <name evidence="1" type="ORF">S01H4_26233</name>
</gene>
<sequence>MAYREVHMTEIKEILLRVAKGFSIRSISKTLSIHGKTIKNYINLSKKLGVDPAKDNITDDLVEKIKAQFLSQKNKSIPVPRNEILLPYKDRIEKYLEKGIKGSKIMRLLARDGILVTFPPKTSPS</sequence>
<accession>X1AKU4</accession>